<keyword evidence="3 12" id="KW-0963">Cytoplasm</keyword>
<gene>
    <name evidence="12" type="primary">uvrB</name>
    <name evidence="18" type="ORF">A374_02044</name>
</gene>
<dbReference type="PATRIC" id="fig|1196324.3.peg.408"/>
<dbReference type="Pfam" id="PF02151">
    <property type="entry name" value="UVR"/>
    <property type="match status" value="1"/>
</dbReference>
<dbReference type="InterPro" id="IPR001943">
    <property type="entry name" value="UVR_dom"/>
</dbReference>
<evidence type="ECO:0000259" key="16">
    <source>
        <dbReference type="PROSITE" id="PS51192"/>
    </source>
</evidence>
<dbReference type="PROSITE" id="PS51194">
    <property type="entry name" value="HELICASE_CTER"/>
    <property type="match status" value="1"/>
</dbReference>
<dbReference type="InterPro" id="IPR024759">
    <property type="entry name" value="UvrB_YAD/RRR_dom"/>
</dbReference>
<dbReference type="CDD" id="cd18790">
    <property type="entry name" value="SF2_C_UvrB"/>
    <property type="match status" value="1"/>
</dbReference>
<dbReference type="InterPro" id="IPR041471">
    <property type="entry name" value="UvrB_inter"/>
</dbReference>
<keyword evidence="12 13" id="KW-0742">SOS response</keyword>
<evidence type="ECO:0000256" key="11">
    <source>
        <dbReference type="ARBA" id="ARBA00029504"/>
    </source>
</evidence>
<evidence type="ECO:0000256" key="8">
    <source>
        <dbReference type="ARBA" id="ARBA00022881"/>
    </source>
</evidence>
<dbReference type="Pfam" id="PF04851">
    <property type="entry name" value="ResIII"/>
    <property type="match status" value="1"/>
</dbReference>
<evidence type="ECO:0000256" key="3">
    <source>
        <dbReference type="ARBA" id="ARBA00022490"/>
    </source>
</evidence>
<evidence type="ECO:0000256" key="1">
    <source>
        <dbReference type="ARBA" id="ARBA00004496"/>
    </source>
</evidence>
<dbReference type="GO" id="GO:0009381">
    <property type="term" value="F:excinuclease ABC activity"/>
    <property type="evidence" value="ECO:0007669"/>
    <property type="project" value="UniProtKB-UniRule"/>
</dbReference>
<evidence type="ECO:0000256" key="14">
    <source>
        <dbReference type="SAM" id="Coils"/>
    </source>
</evidence>
<keyword evidence="7 12" id="KW-0067">ATP-binding</keyword>
<comment type="function">
    <text evidence="12">The UvrABC repair system catalyzes the recognition and processing of DNA lesions. A damage recognition complex composed of 2 UvrA and 2 UvrB subunits scans DNA for abnormalities. Upon binding of the UvrA(2)B(2) complex to a putative damaged site, the DNA wraps around one UvrB monomer. DNA wrap is dependent on ATP binding by UvrB and probably causes local melting of the DNA helix, facilitating insertion of UvrB beta-hairpin between the DNA strands. Then UvrB probes one DNA strand for the presence of a lesion. If a lesion is found the UvrA subunits dissociate and the UvrB-DNA preincision complex is formed. This complex is subsequently bound by UvrC and the second UvrB is released. If no lesion is found, the DNA wraps around the other UvrB subunit that will check the other stand for damage.</text>
</comment>
<evidence type="ECO:0000259" key="17">
    <source>
        <dbReference type="PROSITE" id="PS51194"/>
    </source>
</evidence>
<dbReference type="AlphaFoldDB" id="I8J5D5"/>
<dbReference type="InterPro" id="IPR036876">
    <property type="entry name" value="UVR_dom_sf"/>
</dbReference>
<comment type="domain">
    <text evidence="12">The beta-hairpin motif is involved in DNA binding.</text>
</comment>
<proteinExistence type="inferred from homology"/>
<dbReference type="STRING" id="1196324.A374_02044"/>
<dbReference type="SUPFAM" id="SSF46600">
    <property type="entry name" value="C-terminal UvrC-binding domain of UvrB"/>
    <property type="match status" value="1"/>
</dbReference>
<evidence type="ECO:0000256" key="9">
    <source>
        <dbReference type="ARBA" id="ARBA00023204"/>
    </source>
</evidence>
<feature type="coiled-coil region" evidence="14">
    <location>
        <begin position="619"/>
        <end position="646"/>
    </location>
</feature>
<protein>
    <recommendedName>
        <fullName evidence="11 12">UvrABC system protein B</fullName>
        <shortName evidence="12">Protein UvrB</shortName>
    </recommendedName>
    <alternativeName>
        <fullName evidence="12">Excinuclease ABC subunit B</fullName>
    </alternativeName>
</protein>
<dbReference type="Gene3D" id="4.10.860.10">
    <property type="entry name" value="UVR domain"/>
    <property type="match status" value="1"/>
</dbReference>
<reference evidence="18 19" key="1">
    <citation type="journal article" date="2012" name="J. Bacteriol.">
        <title>Genome of Bacillus macauensis ZFHKF-1, a Long-Chain-Forming Bacterium.</title>
        <authorList>
            <person name="Cai L."/>
            <person name="Zhang T."/>
        </authorList>
    </citation>
    <scope>NUCLEOTIDE SEQUENCE [LARGE SCALE GENOMIC DNA]</scope>
    <source>
        <strain evidence="18 19">ZFHKF-1</strain>
    </source>
</reference>
<keyword evidence="5 12" id="KW-0227">DNA damage</keyword>
<dbReference type="Pfam" id="PF12344">
    <property type="entry name" value="UvrB"/>
    <property type="match status" value="1"/>
</dbReference>
<keyword evidence="9 12" id="KW-0234">DNA repair</keyword>
<dbReference type="Gene3D" id="3.40.50.300">
    <property type="entry name" value="P-loop containing nucleotide triphosphate hydrolases"/>
    <property type="match status" value="3"/>
</dbReference>
<dbReference type="Pfam" id="PF17757">
    <property type="entry name" value="UvrB_inter"/>
    <property type="match status" value="1"/>
</dbReference>
<dbReference type="InterPro" id="IPR027417">
    <property type="entry name" value="P-loop_NTPase"/>
</dbReference>
<dbReference type="Proteomes" id="UP000004080">
    <property type="component" value="Unassembled WGS sequence"/>
</dbReference>
<evidence type="ECO:0000256" key="12">
    <source>
        <dbReference type="HAMAP-Rule" id="MF_00204"/>
    </source>
</evidence>
<dbReference type="GO" id="GO:0005737">
    <property type="term" value="C:cytoplasm"/>
    <property type="evidence" value="ECO:0007669"/>
    <property type="project" value="UniProtKB-SubCell"/>
</dbReference>
<evidence type="ECO:0000313" key="19">
    <source>
        <dbReference type="Proteomes" id="UP000004080"/>
    </source>
</evidence>
<comment type="subunit">
    <text evidence="10 12 13">Forms a heterotetramer with UvrA during the search for lesions. Interacts with UvrC in an incision complex.</text>
</comment>
<dbReference type="GO" id="GO:0009380">
    <property type="term" value="C:excinuclease repair complex"/>
    <property type="evidence" value="ECO:0007669"/>
    <property type="project" value="InterPro"/>
</dbReference>
<evidence type="ECO:0000259" key="15">
    <source>
        <dbReference type="PROSITE" id="PS50151"/>
    </source>
</evidence>
<dbReference type="InterPro" id="IPR004807">
    <property type="entry name" value="UvrB"/>
</dbReference>
<feature type="domain" description="Helicase ATP-binding" evidence="16">
    <location>
        <begin position="26"/>
        <end position="183"/>
    </location>
</feature>
<dbReference type="NCBIfam" id="NF003673">
    <property type="entry name" value="PRK05298.1"/>
    <property type="match status" value="1"/>
</dbReference>
<feature type="domain" description="UVR" evidence="15">
    <location>
        <begin position="623"/>
        <end position="658"/>
    </location>
</feature>
<dbReference type="GO" id="GO:0016887">
    <property type="term" value="F:ATP hydrolysis activity"/>
    <property type="evidence" value="ECO:0007669"/>
    <property type="project" value="InterPro"/>
</dbReference>
<feature type="binding site" evidence="12">
    <location>
        <begin position="39"/>
        <end position="46"/>
    </location>
    <ligand>
        <name>ATP</name>
        <dbReference type="ChEBI" id="CHEBI:30616"/>
    </ligand>
</feature>
<evidence type="ECO:0000256" key="4">
    <source>
        <dbReference type="ARBA" id="ARBA00022741"/>
    </source>
</evidence>
<feature type="domain" description="Helicase C-terminal" evidence="17">
    <location>
        <begin position="431"/>
        <end position="597"/>
    </location>
</feature>
<dbReference type="PROSITE" id="PS51192">
    <property type="entry name" value="HELICASE_ATP_BIND_1"/>
    <property type="match status" value="1"/>
</dbReference>
<dbReference type="Pfam" id="PF00271">
    <property type="entry name" value="Helicase_C"/>
    <property type="match status" value="1"/>
</dbReference>
<dbReference type="eggNOG" id="COG0556">
    <property type="taxonomic scope" value="Bacteria"/>
</dbReference>
<keyword evidence="19" id="KW-1185">Reference proteome</keyword>
<dbReference type="InterPro" id="IPR014001">
    <property type="entry name" value="Helicase_ATP-bd"/>
</dbReference>
<comment type="similarity">
    <text evidence="2 12 13">Belongs to the UvrB family.</text>
</comment>
<dbReference type="SUPFAM" id="SSF52540">
    <property type="entry name" value="P-loop containing nucleoside triphosphate hydrolases"/>
    <property type="match status" value="2"/>
</dbReference>
<sequence length="659" mass="75332">MSKPFELVSSYQPQGDQPRAIQQLVEGLQGNKKKQTLLGATGTGKTFTVSNVIKEVNKPTLVIAHNKTLAGQLYSELKEFFPNNAVEYFVSYYDYYQPEAYIPQSDTFIEKDASINDEIDKLRHSATSSLFERDDVIIVSSVSCIYGLGSPEEYKSLVISLRAGMERDRDQLLRDLVDIQYNRNDINFTRGTFRVRGDVVEIFPASRDERCLRVEFFGDEIDRITEVDALTGEIVGERKHVAIFPASHFVTREEKMKLAIERIEAELSERLKVLNDAGKLLEAQRLEQRTRYDLEMMSEMGFCSGIENYSLHLTLRPIGSTPYTLLDYFPDDSMIVIDESHVTLPQIRGMYNGDQARKNVLVEHGFRLPSAKDNRPLTFDEFEAYDKFQHIYVSATPGPYEEEHTSEPIQQIIRPTGLLDPTIEIRPSKGQIDDLLGEIHDRIAKKERVLVTTLTKKMSEDLTDYLQEMGIKVRYLHSEIKTLERIQIIRDLRLGVFDVLVGINLLREGLDIPEVSLITILDADKEGFLRSERSLIQTIGRAARNSNGHVIMYGDKVTRSMEIAIRETERRRKIQMAYNEKHGIQPQTINKPVHDVISATQAAEGTELYGAAPKQKLSKKEREAFIERLEKEMKDAARNLQFERAAELRDTILELKAEG</sequence>
<keyword evidence="4 12" id="KW-0547">Nucleotide-binding</keyword>
<dbReference type="CDD" id="cd17916">
    <property type="entry name" value="DEXHc_UvrB"/>
    <property type="match status" value="1"/>
</dbReference>
<dbReference type="GO" id="GO:0005524">
    <property type="term" value="F:ATP binding"/>
    <property type="evidence" value="ECO:0007669"/>
    <property type="project" value="UniProtKB-UniRule"/>
</dbReference>
<dbReference type="SMART" id="SM00490">
    <property type="entry name" value="HELICc"/>
    <property type="match status" value="1"/>
</dbReference>
<evidence type="ECO:0000256" key="10">
    <source>
        <dbReference type="ARBA" id="ARBA00026033"/>
    </source>
</evidence>
<evidence type="ECO:0000256" key="7">
    <source>
        <dbReference type="ARBA" id="ARBA00022840"/>
    </source>
</evidence>
<dbReference type="HAMAP" id="MF_00204">
    <property type="entry name" value="UvrB"/>
    <property type="match status" value="1"/>
</dbReference>
<evidence type="ECO:0000256" key="6">
    <source>
        <dbReference type="ARBA" id="ARBA00022769"/>
    </source>
</evidence>
<keyword evidence="8 12" id="KW-0267">Excision nuclease</keyword>
<accession>I8J5D5</accession>
<dbReference type="GO" id="GO:0009432">
    <property type="term" value="P:SOS response"/>
    <property type="evidence" value="ECO:0007669"/>
    <property type="project" value="UniProtKB-UniRule"/>
</dbReference>
<dbReference type="GO" id="GO:0003677">
    <property type="term" value="F:DNA binding"/>
    <property type="evidence" value="ECO:0007669"/>
    <property type="project" value="UniProtKB-UniRule"/>
</dbReference>
<dbReference type="SMART" id="SM00487">
    <property type="entry name" value="DEXDc"/>
    <property type="match status" value="1"/>
</dbReference>
<name>I8J5D5_9BACL</name>
<dbReference type="GO" id="GO:0006289">
    <property type="term" value="P:nucleotide-excision repair"/>
    <property type="evidence" value="ECO:0007669"/>
    <property type="project" value="UniProtKB-UniRule"/>
</dbReference>
<dbReference type="RefSeq" id="WP_007200508.1">
    <property type="nucleotide sequence ID" value="NZ_AKKV01000019.1"/>
</dbReference>
<comment type="caution">
    <text evidence="18">The sequence shown here is derived from an EMBL/GenBank/DDBJ whole genome shotgun (WGS) entry which is preliminary data.</text>
</comment>
<dbReference type="EMBL" id="AKKV01000019">
    <property type="protein sequence ID" value="EIT86996.1"/>
    <property type="molecule type" value="Genomic_DNA"/>
</dbReference>
<dbReference type="PANTHER" id="PTHR24029">
    <property type="entry name" value="UVRABC SYSTEM PROTEIN B"/>
    <property type="match status" value="1"/>
</dbReference>
<dbReference type="Gene3D" id="6.10.140.240">
    <property type="match status" value="1"/>
</dbReference>
<keyword evidence="6 12" id="KW-0228">DNA excision</keyword>
<dbReference type="OrthoDB" id="9806651at2"/>
<organism evidence="18 19">
    <name type="scientific">Fictibacillus macauensis ZFHKF-1</name>
    <dbReference type="NCBI Taxonomy" id="1196324"/>
    <lineage>
        <taxon>Bacteria</taxon>
        <taxon>Bacillati</taxon>
        <taxon>Bacillota</taxon>
        <taxon>Bacilli</taxon>
        <taxon>Bacillales</taxon>
        <taxon>Fictibacillaceae</taxon>
        <taxon>Fictibacillus</taxon>
    </lineage>
</organism>
<keyword evidence="14" id="KW-0175">Coiled coil</keyword>
<evidence type="ECO:0000256" key="5">
    <source>
        <dbReference type="ARBA" id="ARBA00022763"/>
    </source>
</evidence>
<dbReference type="NCBIfam" id="TIGR00631">
    <property type="entry name" value="uvrb"/>
    <property type="match status" value="1"/>
</dbReference>
<evidence type="ECO:0000256" key="2">
    <source>
        <dbReference type="ARBA" id="ARBA00008533"/>
    </source>
</evidence>
<evidence type="ECO:0000256" key="13">
    <source>
        <dbReference type="RuleBase" id="RU003587"/>
    </source>
</evidence>
<feature type="short sequence motif" description="Beta-hairpin" evidence="12">
    <location>
        <begin position="92"/>
        <end position="115"/>
    </location>
</feature>
<evidence type="ECO:0000313" key="18">
    <source>
        <dbReference type="EMBL" id="EIT86996.1"/>
    </source>
</evidence>
<dbReference type="InterPro" id="IPR001650">
    <property type="entry name" value="Helicase_C-like"/>
</dbReference>
<dbReference type="PROSITE" id="PS50151">
    <property type="entry name" value="UVR"/>
    <property type="match status" value="1"/>
</dbReference>
<comment type="subcellular location">
    <subcellularLocation>
        <location evidence="1 12 13">Cytoplasm</location>
    </subcellularLocation>
</comment>
<dbReference type="PANTHER" id="PTHR24029:SF0">
    <property type="entry name" value="UVRABC SYSTEM PROTEIN B"/>
    <property type="match status" value="1"/>
</dbReference>
<dbReference type="InterPro" id="IPR006935">
    <property type="entry name" value="Helicase/UvrB_N"/>
</dbReference>